<feature type="transmembrane region" description="Helical" evidence="1">
    <location>
        <begin position="71"/>
        <end position="88"/>
    </location>
</feature>
<dbReference type="EnsemblPlants" id="KEH30718">
    <property type="protein sequence ID" value="KEH30718"/>
    <property type="gene ID" value="MTR_4g079105"/>
</dbReference>
<keyword evidence="1" id="KW-1133">Transmembrane helix</keyword>
<dbReference type="Proteomes" id="UP000002051">
    <property type="component" value="Chromosome 4"/>
</dbReference>
<name>A0A072UNV1_MEDTR</name>
<gene>
    <name evidence="2" type="ordered locus">MTR_4g079105</name>
</gene>
<feature type="transmembrane region" description="Helical" evidence="1">
    <location>
        <begin position="34"/>
        <end position="51"/>
    </location>
</feature>
<keyword evidence="1 2" id="KW-0812">Transmembrane</keyword>
<organism evidence="2 4">
    <name type="scientific">Medicago truncatula</name>
    <name type="common">Barrel medic</name>
    <name type="synonym">Medicago tribuloides</name>
    <dbReference type="NCBI Taxonomy" id="3880"/>
    <lineage>
        <taxon>Eukaryota</taxon>
        <taxon>Viridiplantae</taxon>
        <taxon>Streptophyta</taxon>
        <taxon>Embryophyta</taxon>
        <taxon>Tracheophyta</taxon>
        <taxon>Spermatophyta</taxon>
        <taxon>Magnoliopsida</taxon>
        <taxon>eudicotyledons</taxon>
        <taxon>Gunneridae</taxon>
        <taxon>Pentapetalae</taxon>
        <taxon>rosids</taxon>
        <taxon>fabids</taxon>
        <taxon>Fabales</taxon>
        <taxon>Fabaceae</taxon>
        <taxon>Papilionoideae</taxon>
        <taxon>50 kb inversion clade</taxon>
        <taxon>NPAAA clade</taxon>
        <taxon>Hologalegina</taxon>
        <taxon>IRL clade</taxon>
        <taxon>Trifolieae</taxon>
        <taxon>Medicago</taxon>
    </lineage>
</organism>
<proteinExistence type="predicted"/>
<accession>A0A072UNV1</accession>
<evidence type="ECO:0000256" key="1">
    <source>
        <dbReference type="SAM" id="Phobius"/>
    </source>
</evidence>
<evidence type="ECO:0000313" key="2">
    <source>
        <dbReference type="EMBL" id="KEH30718.1"/>
    </source>
</evidence>
<dbReference type="AlphaFoldDB" id="A0A072UNV1"/>
<keyword evidence="1" id="KW-0472">Membrane</keyword>
<reference evidence="2 4" key="1">
    <citation type="journal article" date="2011" name="Nature">
        <title>The Medicago genome provides insight into the evolution of rhizobial symbioses.</title>
        <authorList>
            <person name="Young N.D."/>
            <person name="Debelle F."/>
            <person name="Oldroyd G.E."/>
            <person name="Geurts R."/>
            <person name="Cannon S.B."/>
            <person name="Udvardi M.K."/>
            <person name="Benedito V.A."/>
            <person name="Mayer K.F."/>
            <person name="Gouzy J."/>
            <person name="Schoof H."/>
            <person name="Van de Peer Y."/>
            <person name="Proost S."/>
            <person name="Cook D.R."/>
            <person name="Meyers B.C."/>
            <person name="Spannagl M."/>
            <person name="Cheung F."/>
            <person name="De Mita S."/>
            <person name="Krishnakumar V."/>
            <person name="Gundlach H."/>
            <person name="Zhou S."/>
            <person name="Mudge J."/>
            <person name="Bharti A.K."/>
            <person name="Murray J.D."/>
            <person name="Naoumkina M.A."/>
            <person name="Rosen B."/>
            <person name="Silverstein K.A."/>
            <person name="Tang H."/>
            <person name="Rombauts S."/>
            <person name="Zhao P.X."/>
            <person name="Zhou P."/>
            <person name="Barbe V."/>
            <person name="Bardou P."/>
            <person name="Bechner M."/>
            <person name="Bellec A."/>
            <person name="Berger A."/>
            <person name="Berges H."/>
            <person name="Bidwell S."/>
            <person name="Bisseling T."/>
            <person name="Choisne N."/>
            <person name="Couloux A."/>
            <person name="Denny R."/>
            <person name="Deshpande S."/>
            <person name="Dai X."/>
            <person name="Doyle J.J."/>
            <person name="Dudez A.M."/>
            <person name="Farmer A.D."/>
            <person name="Fouteau S."/>
            <person name="Franken C."/>
            <person name="Gibelin C."/>
            <person name="Gish J."/>
            <person name="Goldstein S."/>
            <person name="Gonzalez A.J."/>
            <person name="Green P.J."/>
            <person name="Hallab A."/>
            <person name="Hartog M."/>
            <person name="Hua A."/>
            <person name="Humphray S.J."/>
            <person name="Jeong D.H."/>
            <person name="Jing Y."/>
            <person name="Jocker A."/>
            <person name="Kenton S.M."/>
            <person name="Kim D.J."/>
            <person name="Klee K."/>
            <person name="Lai H."/>
            <person name="Lang C."/>
            <person name="Lin S."/>
            <person name="Macmil S.L."/>
            <person name="Magdelenat G."/>
            <person name="Matthews L."/>
            <person name="McCorrison J."/>
            <person name="Monaghan E.L."/>
            <person name="Mun J.H."/>
            <person name="Najar F.Z."/>
            <person name="Nicholson C."/>
            <person name="Noirot C."/>
            <person name="O'Bleness M."/>
            <person name="Paule C.R."/>
            <person name="Poulain J."/>
            <person name="Prion F."/>
            <person name="Qin B."/>
            <person name="Qu C."/>
            <person name="Retzel E.F."/>
            <person name="Riddle C."/>
            <person name="Sallet E."/>
            <person name="Samain S."/>
            <person name="Samson N."/>
            <person name="Sanders I."/>
            <person name="Saurat O."/>
            <person name="Scarpelli C."/>
            <person name="Schiex T."/>
            <person name="Segurens B."/>
            <person name="Severin A.J."/>
            <person name="Sherrier D.J."/>
            <person name="Shi R."/>
            <person name="Sims S."/>
            <person name="Singer S.R."/>
            <person name="Sinharoy S."/>
            <person name="Sterck L."/>
            <person name="Viollet A."/>
            <person name="Wang B.B."/>
            <person name="Wang K."/>
            <person name="Wang M."/>
            <person name="Wang X."/>
            <person name="Warfsmann J."/>
            <person name="Weissenbach J."/>
            <person name="White D.D."/>
            <person name="White J.D."/>
            <person name="Wiley G.B."/>
            <person name="Wincker P."/>
            <person name="Xing Y."/>
            <person name="Yang L."/>
            <person name="Yao Z."/>
            <person name="Ying F."/>
            <person name="Zhai J."/>
            <person name="Zhou L."/>
            <person name="Zuber A."/>
            <person name="Denarie J."/>
            <person name="Dixon R.A."/>
            <person name="May G.D."/>
            <person name="Schwartz D.C."/>
            <person name="Rogers J."/>
            <person name="Quetier F."/>
            <person name="Town C.D."/>
            <person name="Roe B.A."/>
        </authorList>
    </citation>
    <scope>NUCLEOTIDE SEQUENCE [LARGE SCALE GENOMIC DNA]</scope>
    <source>
        <strain evidence="2">A17</strain>
        <strain evidence="3 4">cv. Jemalong A17</strain>
    </source>
</reference>
<reference evidence="3" key="3">
    <citation type="submission" date="2015-04" db="UniProtKB">
        <authorList>
            <consortium name="EnsemblPlants"/>
        </authorList>
    </citation>
    <scope>IDENTIFICATION</scope>
    <source>
        <strain evidence="3">cv. Jemalong A17</strain>
    </source>
</reference>
<dbReference type="HOGENOM" id="CLU_1818712_0_0_1"/>
<dbReference type="EMBL" id="CM001220">
    <property type="protein sequence ID" value="KEH30718.1"/>
    <property type="molecule type" value="Genomic_DNA"/>
</dbReference>
<sequence>MIILLLGIIYWLFGGGNDRRWLTLGQIRKTVDNLYMEICLILLMSFLLYKYNWRMNFEVNPSFTSRFPEATGGIVVVIGATLVGLAAVSKNHVGLDQKISKLKFPSSRCNFIINFAANLVNNYEFLRSQTKSGTFLVPDQYC</sequence>
<keyword evidence="4" id="KW-1185">Reference proteome</keyword>
<evidence type="ECO:0000313" key="3">
    <source>
        <dbReference type="EnsemblPlants" id="KEH30718"/>
    </source>
</evidence>
<protein>
    <submittedName>
        <fullName evidence="2">Transmembrane protein, putative</fullName>
    </submittedName>
</protein>
<reference evidence="2 4" key="2">
    <citation type="journal article" date="2014" name="BMC Genomics">
        <title>An improved genome release (version Mt4.0) for the model legume Medicago truncatula.</title>
        <authorList>
            <person name="Tang H."/>
            <person name="Krishnakumar V."/>
            <person name="Bidwell S."/>
            <person name="Rosen B."/>
            <person name="Chan A."/>
            <person name="Zhou S."/>
            <person name="Gentzbittel L."/>
            <person name="Childs K.L."/>
            <person name="Yandell M."/>
            <person name="Gundlach H."/>
            <person name="Mayer K.F."/>
            <person name="Schwartz D.C."/>
            <person name="Town C.D."/>
        </authorList>
    </citation>
    <scope>GENOME REANNOTATION</scope>
    <source>
        <strain evidence="2">A17</strain>
        <strain evidence="3 4">cv. Jemalong A17</strain>
    </source>
</reference>
<evidence type="ECO:0000313" key="4">
    <source>
        <dbReference type="Proteomes" id="UP000002051"/>
    </source>
</evidence>